<dbReference type="EMBL" id="JAIQCV010000001">
    <property type="protein sequence ID" value="KAH1129499.1"/>
    <property type="molecule type" value="Genomic_DNA"/>
</dbReference>
<sequence>MEASDGQSEERPGRVSTGTERVVYNPKFKRHRVSTVQDFPLGCRRVTTSNFRLSRQIAVDQSSQGKS</sequence>
<gene>
    <name evidence="2" type="ORF">J1N35_000876</name>
    <name evidence="3" type="ORF">J1N35_000877</name>
</gene>
<name>A0A9D4ALF1_9ROSI</name>
<organism evidence="3 4">
    <name type="scientific">Gossypium stocksii</name>
    <dbReference type="NCBI Taxonomy" id="47602"/>
    <lineage>
        <taxon>Eukaryota</taxon>
        <taxon>Viridiplantae</taxon>
        <taxon>Streptophyta</taxon>
        <taxon>Embryophyta</taxon>
        <taxon>Tracheophyta</taxon>
        <taxon>Spermatophyta</taxon>
        <taxon>Magnoliopsida</taxon>
        <taxon>eudicotyledons</taxon>
        <taxon>Gunneridae</taxon>
        <taxon>Pentapetalae</taxon>
        <taxon>rosids</taxon>
        <taxon>malvids</taxon>
        <taxon>Malvales</taxon>
        <taxon>Malvaceae</taxon>
        <taxon>Malvoideae</taxon>
        <taxon>Gossypium</taxon>
    </lineage>
</organism>
<comment type="caution">
    <text evidence="3">The sequence shown here is derived from an EMBL/GenBank/DDBJ whole genome shotgun (WGS) entry which is preliminary data.</text>
</comment>
<dbReference type="AlphaFoldDB" id="A0A9D4ALF1"/>
<proteinExistence type="predicted"/>
<reference evidence="3" key="1">
    <citation type="journal article" date="2021" name="Plant Biotechnol. J.">
        <title>Multi-omics assisted identification of the key and species-specific regulatory components of drought-tolerant mechanisms in Gossypium stocksii.</title>
        <authorList>
            <person name="Yu D."/>
            <person name="Ke L."/>
            <person name="Zhang D."/>
            <person name="Wu Y."/>
            <person name="Sun Y."/>
            <person name="Mei J."/>
            <person name="Sun J."/>
            <person name="Sun Y."/>
        </authorList>
    </citation>
    <scope>NUCLEOTIDE SEQUENCE</scope>
    <source>
        <tissue evidence="3">Leaf</tissue>
    </source>
</reference>
<evidence type="ECO:0000313" key="3">
    <source>
        <dbReference type="EMBL" id="KAH1129499.1"/>
    </source>
</evidence>
<dbReference type="EMBL" id="JAIQCV010000001">
    <property type="protein sequence ID" value="KAH1129498.1"/>
    <property type="molecule type" value="Genomic_DNA"/>
</dbReference>
<keyword evidence="4" id="KW-1185">Reference proteome</keyword>
<protein>
    <submittedName>
        <fullName evidence="3">Uncharacterized protein</fullName>
    </submittedName>
</protein>
<evidence type="ECO:0000313" key="2">
    <source>
        <dbReference type="EMBL" id="KAH1129498.1"/>
    </source>
</evidence>
<feature type="region of interest" description="Disordered" evidence="1">
    <location>
        <begin position="1"/>
        <end position="22"/>
    </location>
</feature>
<accession>A0A9D4ALF1</accession>
<evidence type="ECO:0000313" key="4">
    <source>
        <dbReference type="Proteomes" id="UP000828251"/>
    </source>
</evidence>
<evidence type="ECO:0000256" key="1">
    <source>
        <dbReference type="SAM" id="MobiDB-lite"/>
    </source>
</evidence>
<dbReference type="Proteomes" id="UP000828251">
    <property type="component" value="Unassembled WGS sequence"/>
</dbReference>